<protein>
    <submittedName>
        <fullName evidence="2">Uncharacterized protein</fullName>
    </submittedName>
</protein>
<dbReference type="InParanoid" id="A0A165BKS0"/>
<dbReference type="GeneID" id="63830383"/>
<organism evidence="2 3">
    <name type="scientific">Laetiporus sulphureus 93-53</name>
    <dbReference type="NCBI Taxonomy" id="1314785"/>
    <lineage>
        <taxon>Eukaryota</taxon>
        <taxon>Fungi</taxon>
        <taxon>Dikarya</taxon>
        <taxon>Basidiomycota</taxon>
        <taxon>Agaricomycotina</taxon>
        <taxon>Agaricomycetes</taxon>
        <taxon>Polyporales</taxon>
        <taxon>Laetiporus</taxon>
    </lineage>
</organism>
<dbReference type="Proteomes" id="UP000076871">
    <property type="component" value="Unassembled WGS sequence"/>
</dbReference>
<accession>A0A165BKS0</accession>
<dbReference type="EMBL" id="KV427668">
    <property type="protein sequence ID" value="KZT01233.1"/>
    <property type="molecule type" value="Genomic_DNA"/>
</dbReference>
<evidence type="ECO:0000256" key="1">
    <source>
        <dbReference type="SAM" id="MobiDB-lite"/>
    </source>
</evidence>
<gene>
    <name evidence="2" type="ORF">LAESUDRAFT_763933</name>
</gene>
<proteinExistence type="predicted"/>
<evidence type="ECO:0000313" key="3">
    <source>
        <dbReference type="Proteomes" id="UP000076871"/>
    </source>
</evidence>
<dbReference type="OrthoDB" id="3362336at2759"/>
<keyword evidence="3" id="KW-1185">Reference proteome</keyword>
<feature type="compositionally biased region" description="Low complexity" evidence="1">
    <location>
        <begin position="281"/>
        <end position="292"/>
    </location>
</feature>
<feature type="compositionally biased region" description="Basic and acidic residues" evidence="1">
    <location>
        <begin position="339"/>
        <end position="348"/>
    </location>
</feature>
<feature type="compositionally biased region" description="Basic and acidic residues" evidence="1">
    <location>
        <begin position="362"/>
        <end position="383"/>
    </location>
</feature>
<feature type="region of interest" description="Disordered" evidence="1">
    <location>
        <begin position="281"/>
        <end position="383"/>
    </location>
</feature>
<reference evidence="2 3" key="1">
    <citation type="journal article" date="2016" name="Mol. Biol. Evol.">
        <title>Comparative Genomics of Early-Diverging Mushroom-Forming Fungi Provides Insights into the Origins of Lignocellulose Decay Capabilities.</title>
        <authorList>
            <person name="Nagy L.G."/>
            <person name="Riley R."/>
            <person name="Tritt A."/>
            <person name="Adam C."/>
            <person name="Daum C."/>
            <person name="Floudas D."/>
            <person name="Sun H."/>
            <person name="Yadav J.S."/>
            <person name="Pangilinan J."/>
            <person name="Larsson K.H."/>
            <person name="Matsuura K."/>
            <person name="Barry K."/>
            <person name="Labutti K."/>
            <person name="Kuo R."/>
            <person name="Ohm R.A."/>
            <person name="Bhattacharya S.S."/>
            <person name="Shirouzu T."/>
            <person name="Yoshinaga Y."/>
            <person name="Martin F.M."/>
            <person name="Grigoriev I.V."/>
            <person name="Hibbett D.S."/>
        </authorList>
    </citation>
    <scope>NUCLEOTIDE SEQUENCE [LARGE SCALE GENOMIC DNA]</scope>
    <source>
        <strain evidence="2 3">93-53</strain>
    </source>
</reference>
<feature type="region of interest" description="Disordered" evidence="1">
    <location>
        <begin position="245"/>
        <end position="266"/>
    </location>
</feature>
<evidence type="ECO:0000313" key="2">
    <source>
        <dbReference type="EMBL" id="KZT01233.1"/>
    </source>
</evidence>
<dbReference type="AlphaFoldDB" id="A0A165BKS0"/>
<dbReference type="RefSeq" id="XP_040758973.1">
    <property type="nucleotide sequence ID" value="XM_040913355.1"/>
</dbReference>
<name>A0A165BKS0_9APHY</name>
<sequence>MLRADLRLATSLTRPPVASTVWRECGRRRLALQSAVSEPTSSAQAVGVENSFEGIPKGPALFIRAWDGIQSMPELFAIIRALERKYGRIREYNVGRDYELPTHYVPFFWVHFHDLASEERIPWGPAILKVDVPIVDPARPGGVGLDDLDGLLRSQDYVSLHEQIEKLAAKDKPKDPSRRTIDLRIERAVSTRPVRVHVPGNTISPFLDAFYRWGGFYRAPRTDAPESRHAHPSQYMQKGIGNYLRNKRQLGPPPPQHRDKDQQVAEGQVDVTIAEEVQITEASSAQAESEAALPPSWVPLGSSPSESSASTAFADSASEEAPLHSSPTPEAPSVRKLSKREQILEQARRNARSPLPAAAMKTAEELAAEKASEKEKRRKENEEMRLSMRERFRKFFDGNWF</sequence>
<feature type="compositionally biased region" description="Low complexity" evidence="1">
    <location>
        <begin position="302"/>
        <end position="320"/>
    </location>
</feature>